<reference evidence="4" key="1">
    <citation type="submission" date="2016-06" db="UniProtKB">
        <authorList>
            <consortium name="WormBaseParasite"/>
        </authorList>
    </citation>
    <scope>IDENTIFICATION</scope>
</reference>
<feature type="compositionally biased region" description="Polar residues" evidence="1">
    <location>
        <begin position="332"/>
        <end position="342"/>
    </location>
</feature>
<proteinExistence type="predicted"/>
<dbReference type="WBParaSite" id="SSLN_0000131201-mRNA-1">
    <property type="protein sequence ID" value="SSLN_0000131201-mRNA-1"/>
    <property type="gene ID" value="SSLN_0000131201"/>
</dbReference>
<evidence type="ECO:0000256" key="1">
    <source>
        <dbReference type="SAM" id="MobiDB-lite"/>
    </source>
</evidence>
<feature type="region of interest" description="Disordered" evidence="1">
    <location>
        <begin position="1"/>
        <end position="32"/>
    </location>
</feature>
<gene>
    <name evidence="2" type="ORF">SSLN_LOCUS1262</name>
</gene>
<dbReference type="EMBL" id="UYSU01002115">
    <property type="protein sequence ID" value="VDL87297.1"/>
    <property type="molecule type" value="Genomic_DNA"/>
</dbReference>
<evidence type="ECO:0000313" key="4">
    <source>
        <dbReference type="WBParaSite" id="SSLN_0000131201-mRNA-1"/>
    </source>
</evidence>
<reference evidence="2 3" key="2">
    <citation type="submission" date="2018-11" db="EMBL/GenBank/DDBJ databases">
        <authorList>
            <consortium name="Pathogen Informatics"/>
        </authorList>
    </citation>
    <scope>NUCLEOTIDE SEQUENCE [LARGE SCALE GENOMIC DNA]</scope>
    <source>
        <strain evidence="2 3">NST_G2</strain>
    </source>
</reference>
<feature type="compositionally biased region" description="Polar residues" evidence="1">
    <location>
        <begin position="1"/>
        <end position="12"/>
    </location>
</feature>
<sequence>MTSAADHGSQTAKYAAETRETTTTNLLPTPPHLTLRGTPCAAWTSPINLSAWNVRSLLDNLRSNRPERRMTLVARELVRYKVDIASLSETRFSEQGQLEEVGLATLSSGAADQRQSDATLGINDRLMSLRLPLRGDKFTTIISAYAPPMTGSDAAKDKFYEDLHALLATVSNVDNCNDNGLLLLRTCAEHRLLLTNTYFRLPTREKATWMHPRSRRWHLLDYVLVRRRDRQDVLVTKAIRDADGWTDHRLKRLRLHPHRRPQGVLVRGSTIKIAFGRSICLVQVVNVPVAASNWYPSLTCGSSKLVFFIAATVTTGGLSQVRVSGVVCASTPGMSDSHTSQRPPLKKSYGGVTATPNQITEKLEGLYAPDDNATVETLWCQLRNVIRSTALKVLGCARNQHQDWFDDNDADISNLLAE</sequence>
<feature type="compositionally biased region" description="Low complexity" evidence="1">
    <location>
        <begin position="21"/>
        <end position="32"/>
    </location>
</feature>
<dbReference type="AlphaFoldDB" id="A0A183SAL4"/>
<evidence type="ECO:0000313" key="2">
    <source>
        <dbReference type="EMBL" id="VDL87297.1"/>
    </source>
</evidence>
<keyword evidence="3" id="KW-1185">Reference proteome</keyword>
<dbReference type="Proteomes" id="UP000275846">
    <property type="component" value="Unassembled WGS sequence"/>
</dbReference>
<protein>
    <submittedName>
        <fullName evidence="4">HNH nuclease domain-containing protein</fullName>
    </submittedName>
</protein>
<dbReference type="InterPro" id="IPR036691">
    <property type="entry name" value="Endo/exonu/phosph_ase_sf"/>
</dbReference>
<accession>A0A183SAL4</accession>
<evidence type="ECO:0000313" key="3">
    <source>
        <dbReference type="Proteomes" id="UP000275846"/>
    </source>
</evidence>
<feature type="region of interest" description="Disordered" evidence="1">
    <location>
        <begin position="332"/>
        <end position="351"/>
    </location>
</feature>
<dbReference type="Gene3D" id="3.60.10.10">
    <property type="entry name" value="Endonuclease/exonuclease/phosphatase"/>
    <property type="match status" value="1"/>
</dbReference>
<dbReference type="SUPFAM" id="SSF56219">
    <property type="entry name" value="DNase I-like"/>
    <property type="match status" value="1"/>
</dbReference>
<organism evidence="4">
    <name type="scientific">Schistocephalus solidus</name>
    <name type="common">Tapeworm</name>
    <dbReference type="NCBI Taxonomy" id="70667"/>
    <lineage>
        <taxon>Eukaryota</taxon>
        <taxon>Metazoa</taxon>
        <taxon>Spiralia</taxon>
        <taxon>Lophotrochozoa</taxon>
        <taxon>Platyhelminthes</taxon>
        <taxon>Cestoda</taxon>
        <taxon>Eucestoda</taxon>
        <taxon>Diphyllobothriidea</taxon>
        <taxon>Diphyllobothriidae</taxon>
        <taxon>Schistocephalus</taxon>
    </lineage>
</organism>
<dbReference type="OrthoDB" id="10030815at2759"/>
<name>A0A183SAL4_SCHSO</name>